<feature type="domain" description="Carrier" evidence="6">
    <location>
        <begin position="3079"/>
        <end position="3154"/>
    </location>
</feature>
<comment type="cofactor">
    <cofactor evidence="1">
        <name>pantetheine 4'-phosphate</name>
        <dbReference type="ChEBI" id="CHEBI:47942"/>
    </cofactor>
</comment>
<reference evidence="7 8" key="1">
    <citation type="submission" date="2024-12" db="EMBL/GenBank/DDBJ databases">
        <title>Forecasting of Potato common scab and diversities of Pathogenic streptomyces spp. in china.</title>
        <authorList>
            <person name="Handique U."/>
            <person name="Wu J."/>
        </authorList>
    </citation>
    <scope>NUCLEOTIDE SEQUENCE [LARGE SCALE GENOMIC DNA]</scope>
    <source>
        <strain evidence="7 8">ZRIMU1530</strain>
    </source>
</reference>
<evidence type="ECO:0000256" key="2">
    <source>
        <dbReference type="ARBA" id="ARBA00022450"/>
    </source>
</evidence>
<dbReference type="NCBIfam" id="NF003417">
    <property type="entry name" value="PRK04813.1"/>
    <property type="match status" value="9"/>
</dbReference>
<feature type="region of interest" description="Disordered" evidence="5">
    <location>
        <begin position="625"/>
        <end position="651"/>
    </location>
</feature>
<keyword evidence="2" id="KW-0596">Phosphopantetheine</keyword>
<dbReference type="SUPFAM" id="SSF47336">
    <property type="entry name" value="ACP-like"/>
    <property type="match status" value="7"/>
</dbReference>
<dbReference type="InterPro" id="IPR029058">
    <property type="entry name" value="AB_hydrolase_fold"/>
</dbReference>
<dbReference type="InterPro" id="IPR013217">
    <property type="entry name" value="Methyltransf_12"/>
</dbReference>
<dbReference type="SMART" id="SM00824">
    <property type="entry name" value="PKS_TE"/>
    <property type="match status" value="1"/>
</dbReference>
<dbReference type="SUPFAM" id="SSF53335">
    <property type="entry name" value="S-adenosyl-L-methionine-dependent methyltransferases"/>
    <property type="match status" value="1"/>
</dbReference>
<dbReference type="CDD" id="cd05930">
    <property type="entry name" value="A_NRPS"/>
    <property type="match status" value="2"/>
</dbReference>
<dbReference type="RefSeq" id="WP_409121606.1">
    <property type="nucleotide sequence ID" value="NZ_JBJVNI010000008.1"/>
</dbReference>
<dbReference type="CDD" id="cd17643">
    <property type="entry name" value="A_NRPS_Cytc1-like"/>
    <property type="match status" value="2"/>
</dbReference>
<gene>
    <name evidence="7" type="ORF">ACKI18_16505</name>
</gene>
<dbReference type="InterPro" id="IPR001031">
    <property type="entry name" value="Thioesterase"/>
</dbReference>
<dbReference type="PROSITE" id="PS50075">
    <property type="entry name" value="CARRIER"/>
    <property type="match status" value="7"/>
</dbReference>
<dbReference type="Gene3D" id="3.40.50.150">
    <property type="entry name" value="Vaccinia Virus protein VP39"/>
    <property type="match status" value="1"/>
</dbReference>
<dbReference type="InterPro" id="IPR000873">
    <property type="entry name" value="AMP-dep_synth/lig_dom"/>
</dbReference>
<feature type="region of interest" description="Disordered" evidence="5">
    <location>
        <begin position="6455"/>
        <end position="6475"/>
    </location>
</feature>
<dbReference type="InterPro" id="IPR042099">
    <property type="entry name" value="ANL_N_sf"/>
</dbReference>
<dbReference type="CDD" id="cd17652">
    <property type="entry name" value="A_NRPS_CmdD_like"/>
    <property type="match status" value="1"/>
</dbReference>
<dbReference type="Gene3D" id="3.30.559.10">
    <property type="entry name" value="Chloramphenicol acetyltransferase-like domain"/>
    <property type="match status" value="7"/>
</dbReference>
<dbReference type="EMBL" id="JBJVNI010000008">
    <property type="protein sequence ID" value="MFM9610299.1"/>
    <property type="molecule type" value="Genomic_DNA"/>
</dbReference>
<dbReference type="PROSITE" id="PS00012">
    <property type="entry name" value="PHOSPHOPANTETHEINE"/>
    <property type="match status" value="7"/>
</dbReference>
<dbReference type="InterPro" id="IPR036736">
    <property type="entry name" value="ACP-like_sf"/>
</dbReference>
<dbReference type="Gene3D" id="3.40.50.12780">
    <property type="entry name" value="N-terminal domain of ligase-like"/>
    <property type="match status" value="5"/>
</dbReference>
<dbReference type="InterPro" id="IPR009081">
    <property type="entry name" value="PP-bd_ACP"/>
</dbReference>
<dbReference type="Gene3D" id="1.10.1200.10">
    <property type="entry name" value="ACP-like"/>
    <property type="match status" value="6"/>
</dbReference>
<dbReference type="NCBIfam" id="TIGR01733">
    <property type="entry name" value="AA-adenyl-dom"/>
    <property type="match status" value="7"/>
</dbReference>
<dbReference type="SUPFAM" id="SSF52777">
    <property type="entry name" value="CoA-dependent acyltransferases"/>
    <property type="match status" value="14"/>
</dbReference>
<dbReference type="PROSITE" id="PS00455">
    <property type="entry name" value="AMP_BINDING"/>
    <property type="match status" value="7"/>
</dbReference>
<feature type="domain" description="Carrier" evidence="6">
    <location>
        <begin position="7539"/>
        <end position="7614"/>
    </location>
</feature>
<dbReference type="InterPro" id="IPR020845">
    <property type="entry name" value="AMP-binding_CS"/>
</dbReference>
<feature type="region of interest" description="Disordered" evidence="5">
    <location>
        <begin position="491"/>
        <end position="513"/>
    </location>
</feature>
<evidence type="ECO:0000313" key="8">
    <source>
        <dbReference type="Proteomes" id="UP001631957"/>
    </source>
</evidence>
<dbReference type="PANTHER" id="PTHR45527:SF1">
    <property type="entry name" value="FATTY ACID SYNTHASE"/>
    <property type="match status" value="1"/>
</dbReference>
<sequence>MSARDGAALPTTAAQREIWLAEQRTPGVLPVYRIGEYLEIDGPVDPDLFATALRQAVAEYDGLRAVFGDGPDGPRQTLRQTQDPDLARLDLDSLDEAVRWMHADRLRPLDPARDPLHSHALIRLADDHWLWYHTYHHLVTDGVGLVLLAERAAAVYTALACGDTADPAPFPTLREAVDADAAYRASTRCAADRAHWADHLAGLPELAHLGSPTTDPTVRPRVVPLPLDGNPLQAVARRTGARASRTLIAATALHVHRLTGARDLLIGLPVTGRSRSDRVLAAFPGLVSNVVPLRLAVHPGRTWQALLDDADREVWSALRHQRYRGEDIHRDLGLAGTPGSAWPVVVNYRAFSRSLDFAGHPAAVRDLSEGGATDLAVWAVDRQDGQGARVSLQTGAGRWEETEHAAQARALAELLGSLAETDGGQLLGRVPFLRAGGHSSVAAFASGAVSAERAAFAPGAVSPERAAFASGAVSPERGAFASGAVSPELAAFEEPGGKPGEKSPLCSGAPAPESPDLAALFERQAAATPDALAVVAPETTLTYAELDARANRIAHLLLTHGAAPERLVALALPRSADLVAATLATLKTGAGYVPLDPDHPTARLAELLDDTSPVTVLTDAATRDRLPTGTPTTLLGTELDDQSPTAPRRTVDPLHPAYVIHTSGSTGRPKGVLATHGALTNLIHHQRATLYPENTPALRVPLTTSVTFDASWDQLGCLFAGHTLHVLDRATWADPTAFVAHLRTHRLDLVNATPTYLRALLDHGLLDPAHHRPSVVIAGGEALPPGLWDELRNADGVRCLNFYGPTECTVDALTTPIEAPRLTLGLPLPGVRAHVLDTALHPLPDGLPGELYLSGEALARGYLDQPAATAAHFVADPFGAPGTRMYRTGDLVRRSPDGTLTYLGRTDTQLKIRGFRIEPGEIEAKLTGHQDIAEATVVTRDDKLVAYVVPAPGATADPQALRDHLRARLPDHMVPAAIVTLAALPLTANGKLDRAALPAPDRATATPTGRTPRTAREELLCTLVADVLGSPQVAPDDDFFALGGHSLLAMRLLARIRSAFDVDLRLADLFDAPTPAGLARAVDSGEHRTRPALTPYERPDAVPLSSAQRRLWFLQRMEGTGSTYHIPLALTLTGDLDRTALEQALVDVTTRHESLRTVFPDERGVPCQRVLDNPGIPLTVSTADAADLPARMLASARRTFDLATELPFRAELFETTPTDHTLLLVLHHIVGDGWSVGALAQDVTRAYATRREGRTPDWPQLPVQYADYTLWQRDLLGEATDPDSLSAHQLAYWTGQLAGLPEQLQLPFDRPRPAATTYRGEQLPLTIDPELHDELRALARRHGTTLFMVLQASLAALLAKLGAGHDIPIGTPVAGRTDEAADDLIGFFVNTLVLRTDLTGDPTFTELLARVRKSALAAYAHQDLPFEHLVEELNPTRTLAHHPLFQTMLALQNAPLGAFDLPGLHATADLVPTRTAKCDLTFNLTEHPTGPLTGTVEYSTDLFDPGTVRSITDRWLRVLHTVTTDAAVRLSEIDVLSPEERAALLPVPVSGDVTPADDIVSVFEAQARDCADALAVVAGADRVTYGELNARANRLAHWLIERGVGAEDFVALALPRSADLVVAVLGVLKSGAAYLPVDPEYPAQRREFMVEDAQPVLMLDDLGVVGEGYPETDPGVRISPDHPAYVIYTSGSTGRPKGVVVPHGNVVRLFRSTDQWFGFGPDDVWTLFHSYAFDFSVWELWGPLLYGGRLVVVDYHVSRNPEAFAALLAAEGVTVLNQTPSAFYQLPSDASGLSLRYVIFGGEALEPARLADWYAHHVDDAPVLVNMYGITETTVHVTYEALEAASAAQSSSVIGTAIPDLRVYVLDERLNPVPPGVAGELYVAGAGLARGYLRRPGLSAERFVADPYGLPGTRMYRSGDVVRWNARGTLEFVGRADDQVKVRGFRIELGEIEAALAVHPEVAQVAVLARQDRADDTRLVAYVVPAPGKVAHSATLRQHLRERLPEYMVPSAFVALDALPLTANGKLDRRALPEPQVGAIGSGRAPRTPQEQILCELFAEILGVPEAGVDDNFFDLGGHSLLATRLVARVRVTLGVELELRALFEAATPAGLAASLAAAGQARLALDASPSRPELIPLSFAQRRLWFLHQLEGESANYNIPLAWRLQGPLNRAALETALADVVGRHESLRTVYPQVDGVPYQRILDPDEARLPLRGGNLTEDTLDAVLAESLRYAFDLAVELPLYAQLFEVAEGEHVLLLVIHHIAGDGWSLGPLAQNLADAYAARCRGEEPVWAELPVQYADYTLWQHQLLGDAQDSESLFARQAAYWTRTLAGLPEQIQLPTDRPRPAVASHQGGFVRVRLDAELHHELRELARTHGTSLFMVLHAGLAGLLDKLGAGEDLPVGTLIAGRTDQALDDLIGYFVNTLVLRGDTSGDPTFADLLARVRDVSLAAYAHQDLPFEYLVEALNPARSLSHHPLFQVMLVLQNAPRADFAPPGLTTSTVQLTTTTSKLDLIFSMSERHTDDGEPEGTDGFVEFAGDLYDTGTVQSMVDRWIRLLRAGVADARLRLSQIDVLSPEERTALLPTPVPAPAGDLVSLFEAQARDHADALAVVAGADRLTYGELNARANRLAHWLIERGVGAEDFVALALPRSADLVVAVLGVLKSGAAYLPLDPDYPAARREFMVEDTQPALVLDDLGVVGEGYPDTDPGVRISPDHPAYVIYTSGSTGRPKGVLIPHSNVVRLFRATDQWFGFGPDDVWTLFHSYAFDFSVWELWGALLHGGRLVVVDYHVSRNPEAFAALLAAEGVTVLNQTPSAFYQLPSDASGLSLRYVIFGGEALEPARLADWYAHHADDAPVLVNMYGITETTVHVTFEALDASSAEQPSSVIGTAIPDLRTYVLDRHLKLVPPGVVGELYVAGAGLARGYLNRPGLSAERFVADPFAGSGTRMYRTGDLVRRRANGVLEYAGRADDQVKVRGFRIELGEIEAALAAHSEVAQVAVLARQDRADDTRLVAYVVGDAAADDLRAHLRGRLPEHMVPAAFVHLDALPLTVNGKLDRAALPAPDLTPTESGRAPRTPREQLLCDLFAEVLGVAQVGLDDDFFDLGGHSLLATRLVARVRAALGVELELRALFESPSVAGVAASLGTAGEARPALVPAARPERLPLSSAQRRLWFLHRLDGGSAAYHIPLAWRLTGPLDRPALEAALADLTARHESLRTVFPDLDGVPYQHVLPEHRPLLPVTEGVDLAASLARPFDLATQPPLRADLFTDGPGVHVLLVTVHHIAGDGWSLGPINRDLAAAYTARCAGRAPDWAELPVQYGDYTLWQEQLLGDAGDSESLFARQAAYWTQALAGLPDQIHLPTDRPRPATPTFRGGQIRVELDAELHAGLLDLGRRQGASLFMVLQAGLAALLTKLGAGDDIPVGSLIAGRTDQALDDLVGFFVNTLVLRTDTSGDPTFTQLLGRVRESALAAYDHQELPFEHLVEALNPARSLARQPLFQVLLALQNVPGGTFELPGVQAEIVPVHAPTAMFDLSFHLLEREGAGVHGYVEFAADLFDRDTVERLLARWVRVLQAAVAGPESTLSRFDVLLDDEYAPEVAVQHREFIPLPALFTDRATELPDAPAVVFEDTTLTYADLEARANRLAHSLTSRGICPEDIVAISLPRGVEAVVATLAVLKAGAAYLPVDPEYPAARREFMLADARPALVFDDPAAVDPGPGHLGTAPEVAYAAQHPAYVIYTSGSTGRPKAVVMPAEALANLLHWHHATLGGQPGTRVAQFTAAGFDVAVQETLSALLYGKTLVVPTDDERRSAERFVDWLERHRVEELYAPTLMLEAVAQAAEEQGRDLPDLRLIVQAGEAMRVGALHAFRDRRLHNHYGPAETHVVTAYALPAGHDTHPVPIGRPIDQVRAHVLDLALRPVPPGVPGELYLSGTCLARGYLGRPALTAERFVADPYGPPGARMYRTGDLARRRTDGELEFLGRADQQVKVRGFRIEPGEVEAALTAYPGVSRAAVLVRDDRLVAYVVPATVPAAPLLAHLRDRLPDFMVPSAVLALDALPLTPNGKLDRAALPAPAPEATGRAPRSAREQLLCELFTEVLGVDRVGPDDDFFALGGHSLLATRLISRIRATLGVEPELRALFEAPTPAALAARLGDADTARPALTRQLRPAVLPLSFAQRRLWFLHRMEGPSATYAMPLALRLTGPLDRKALGLALSDVTDRHESLRTVFPDVDGVPHQHILTDTHPTLTATDTDEAGLPEALARAARRGFDLAAEIPLRAELFTLAPDEHVLLLLLHHIAGDGWSLRPLSRDLATAYAARTRGETPDWAQLPVQYADYTLWQRDLLGEESDATSAFAGQTAYWREALAGLPEQLHLPTDRPRPAGTTHRGGLLTATVDAELHDALHELARRNGASLFMVLQAGLAALFTRLGAGTDIAVGSPVAGRTDQALDDLVGFFVNTLVLRTDTSGDPTFTELLARVRETALSAYDHQDVPFEHLVETLNPARSLAHHPLFQVLLALQNTPEGDFALPGLHTAPVPVGTGTARLDLAIAVTEHRRPDGTPDGLEAVLEYSADLFDEDSVRTLFDRWRRLLTAAATDPGRRIGTLDVLDPQERHTLLHDRNTTRDVPQAVLPDLFRRQATRRPAAPAVVSGETTVTYAELDAHANRFAHHLIQQGVSPEDVVALKLPRSVELITAILGVLKAGAAYVPVDPEYPEARIAHMLDDARPALVVDSPQAVAATGHPDTAPQVNVLPQHPAYVIYTSGSTGRPKGVVVTHAGLPGLVATQVERLALDDDSRVLQFTSTGFDASFWDLCAALLTGATLVLAPTDAPLPALTDLDVTHVTVPPSVLVALEGELKATTLVVAGEACSPELVQRWAPGRRMINAYGPTETTVCATASAPLTPTGQLPPIGGPITGTRVYVLDAGLQPVAPGVAGELYVAGAGLARGYLNRPALTADRFVADPYGPPGARMYRTGDLVRWTRGGELEFAGRADDQVKVRGFRIEPAEIEAQLGDHPEVAHTVVAVRRDRLVGYVVPVPGAEPAPAALRAHLKERLPDHMVPGAFVVLDALPLTPNGKLDRAALPTPEFSSTGREARTPREQLLAGLFAEVLGVAEVGADDGFFDLGGHSLLATRLASRVRATLGVELPLRTLFETPTVAGLAAALDSAGQARPVLASQVRPDVLPLSFAQRRLWFLHQMEGSEATYNIPLALRLTGQLDERALEAALADVTDRHETLRTVFPEGPDGTPTQHILDAARPRLRVTHTDEAHLPELLSRAARSPFDLTAELPLKAELFALAGDDHVLLLVMHHIAGDGWSTGPLSRDLAEAYAARRAGRKPDWQPLPAQYADYTLWQRALLGDESDPASTFGGQLGYWKHQLADLPDQLRLPADRPRPAVAGYGGAHLLVDLDPELHQGLRALAGRQGASLFMVLQAGLAALFTRLGAGTDIAVGSPVAGRTDQALDDLVGFFVNTLVLRTDTSGDPSFEELVRRVRETSLSAYAHQDLPFENLVEELNPVRSLSHHPLFQVMFALQNAPMGTFDLPGLRVTPLTVPTGTAKFDLGFNLYERPEGGISGAVEYATDLYDPDTVTDLVDRWTRLLRAGVEEPARPIGRADLLTADERRRLLEPAADSAIPAEPLPAAFARQVRTTPDAVALVAGERELSYGELDARANRFAHHLIQQGVGPEDLVALKLPRSVELVIGILGVLKAGAAYLPVDPAYPQARIAFMLDDARPAVVVDSPEAVAATGHPETTPQVRVLPQHPAYVIYTSGSTGRPKGVVVSHAGLAHLVAGQVERFAIDADSRVLQFASPSFDASVSELYTALLTGAALVLPPPGNPLPALTGLDVTHVTVPPSVLVALEGELTASTLVVAGEACSPELVAKWAPGRRMINAYGPTETTVCATMSDPLTPTGQLPPIGRPITGARVYVLDAGLQPVPPGVPGELYVSGAGLARGYLNRPALTADRFVADPYGPPGARMYRTGDLVRWTRGGELEFAGRADAQVKVRGFRIEPAEVEAQLTEHPAVAHSVVTVRDDRLIAYVVPATAHRDHELDIVETWRETYDALPVTAAQTAFGENFTGWNSSYDGRPIPEAQMREWRDATVDRIRALAPRRILEVGAGTGLLLAKLAPDCATYWATDFSATAIGVLTEHVRHQPELTGKVVLRTQPAHDVTGLPEGGFDTIVVNSVIQYFPSGAYLRDVVGKLTALLAPGGALFLGDVRNLRLLRPFLTAVHGTDPDAVDQAVRREEELLVDPDWFTTLDQDLDASIELRRGRHHNELTRHRYDVTLRAATGTTGGPLTQLAWGQDVFTLDQALEAAAAHPALRITGVPNTRLATEAGHDPQGVPDPEDWYTCGRPVRVAWSPEGADLLDVVFVAEGHPAPYRPAAETGTPLTNTPRATGSLPATLRAHARERLPEHLVPSVVVVLDDLPRTASGKLDRAALPAPEADRATTGRAPRTPQEALLADLFGELLNTGRVGVDDNFFDLGGHSLLATRLASRVRATLGVELDVRALFEAPTPAALAARLDRAGAARPALTKAERPERVPLSFAQRRLWFLHRMEGPSATYNMPLALRLTGHLDRAALEAALGDVTGRHESLRTVFPDVGGVPHQHILADARPALTVLDADEERLPGLLAEAAAHGFDLADEPPLRAHLFRLDAETHVLLVVVHHIAGDGWSMGPLSRDLASAYAARCRGEAPEWAELPVQYADYTLWQQELLGEADDTDSRLAGQLAYWEQALAGIPDRTPLPADRPRPATASQRGAQLALHVDAELHGRLREMCAQHGASMFMALQAGLAALLTRLGAGEDVPVGSPVAGRTDEALDDLVGFFVNTLVLRTDTSGDPTFAELLGRVRETALSAYAHQDVPFEHLVEVVNPARSLAHHPLFQVMLALQNAPTGEFTLPGLTLGHESVPTGTARCDLTFSLAERYTEDGRPDGLVGAVEYATDLFDPETVGALVSRWVRFLDIAAHNADMTISQVDVLDDEERRHLLAVATGAELAPVRPLTDLFAGQVLATPDAVAVEQGGTTWSYRQLDERSNRLAHALAGQGVGAETAVAVLMERSADLVVALLGILKSGGTYVPLDPGFPPARVDLVVRETGAALVLTEDVLTALIQAEARTGAPEVTCRADQAAYVMYTSGSTGRPKGVVVTHGDVAGLAQAPCFAGDAHRRVLLHAPVAFDASTYELWVPLLNGGTVVVAPQGRLDVRELGQAIGDGRVTGLWLTAGLFRLLAEEEPGALAGVREVWTGGDVVSAAAVARVMAACPGLRVVDGYGPTETTTFAAHHVMDTEPDPARPVPLGRPLAGMRAYVLDSRLRPAPPGVVGDLYLSGTGVARGYLGQPARTAERFLPDPYGPPGTRMYRTGDLARWTRGGELEFAGRADAQVKVRGFRVEPGEVEAALTACPGVAQAAVVVREDREGDKRLVAYLVPERDAGYGAPTTAEVLPVLPVAPEADTACDPRLNSATLTPHLRRHLPPYLIPSAYIPLPTLPLTPNGKLDHAALPAPGHTPSTTPHRGPRTPQEQVLCDLFAEALGVERIGIEDSFFDLGGHSLLAARLVARVRDTLGVEIGLRTLFQAPTVAELSGRLALQDADGSLDVVLPLRPTGTGTPLFCVHPGGGVSWCYSGLLSHVDPDHPVYAIQARSLARDEPRPGSYEEMAADYVEQIRKIQPEGPYLLLGWSAGGLVAHAVATELGRLGQRTALLAILDAYPVVDLTFDEAPVPSERDVLVGMLDCDPDELPDGDLTYDEVMTVLRQRGSALASLERRHLEAIVAVMINNASLALTFEPAVFQGEMLLFNSTIDREQDSPGADVWQPYVDGPITSYDITARHDRMTQPGALAQLGPVLAARIAELANSTDTEEI</sequence>
<evidence type="ECO:0000256" key="1">
    <source>
        <dbReference type="ARBA" id="ARBA00001957"/>
    </source>
</evidence>
<dbReference type="CDD" id="cd12117">
    <property type="entry name" value="A_NRPS_Srf_like"/>
    <property type="match status" value="1"/>
</dbReference>
<dbReference type="CDD" id="cd02440">
    <property type="entry name" value="AdoMet_MTases"/>
    <property type="match status" value="1"/>
</dbReference>
<dbReference type="InterPro" id="IPR023213">
    <property type="entry name" value="CAT-like_dom_sf"/>
</dbReference>
<dbReference type="InterPro" id="IPR045851">
    <property type="entry name" value="AMP-bd_C_sf"/>
</dbReference>
<dbReference type="NCBIfam" id="NF004282">
    <property type="entry name" value="PRK05691.1"/>
    <property type="match status" value="9"/>
</dbReference>
<dbReference type="Pfam" id="PF00975">
    <property type="entry name" value="Thioesterase"/>
    <property type="match status" value="1"/>
</dbReference>
<dbReference type="Pfam" id="PF00550">
    <property type="entry name" value="PP-binding"/>
    <property type="match status" value="7"/>
</dbReference>
<dbReference type="Gene3D" id="3.30.559.30">
    <property type="entry name" value="Nonribosomal peptide synthetase, condensation domain"/>
    <property type="match status" value="7"/>
</dbReference>
<dbReference type="InterPro" id="IPR025110">
    <property type="entry name" value="AMP-bd_C"/>
</dbReference>
<name>A0ABW9HQD5_9ACTN</name>
<dbReference type="Pfam" id="PF13193">
    <property type="entry name" value="AMP-binding_C"/>
    <property type="match status" value="6"/>
</dbReference>
<dbReference type="CDD" id="cd19540">
    <property type="entry name" value="LCL_NRPS-like"/>
    <property type="match status" value="6"/>
</dbReference>
<dbReference type="Gene3D" id="3.30.300.30">
    <property type="match status" value="8"/>
</dbReference>
<dbReference type="PANTHER" id="PTHR45527">
    <property type="entry name" value="NONRIBOSOMAL PEPTIDE SYNTHETASE"/>
    <property type="match status" value="1"/>
</dbReference>
<keyword evidence="8" id="KW-1185">Reference proteome</keyword>
<feature type="domain" description="Carrier" evidence="6">
    <location>
        <begin position="6474"/>
        <end position="6549"/>
    </location>
</feature>
<dbReference type="SMART" id="SM00823">
    <property type="entry name" value="PKS_PP"/>
    <property type="match status" value="7"/>
</dbReference>
<feature type="region of interest" description="Disordered" evidence="5">
    <location>
        <begin position="7521"/>
        <end position="7543"/>
    </location>
</feature>
<feature type="compositionally biased region" description="Low complexity" evidence="5">
    <location>
        <begin position="627"/>
        <end position="637"/>
    </location>
</feature>
<comment type="caution">
    <text evidence="7">The sequence shown here is derived from an EMBL/GenBank/DDBJ whole genome shotgun (WGS) entry which is preliminary data.</text>
</comment>
<dbReference type="InterPro" id="IPR001242">
    <property type="entry name" value="Condensation_dom"/>
</dbReference>
<dbReference type="InterPro" id="IPR006162">
    <property type="entry name" value="Ppantetheine_attach_site"/>
</dbReference>
<dbReference type="InterPro" id="IPR029063">
    <property type="entry name" value="SAM-dependent_MTases_sf"/>
</dbReference>
<feature type="domain" description="Carrier" evidence="6">
    <location>
        <begin position="4091"/>
        <end position="4166"/>
    </location>
</feature>
<evidence type="ECO:0000256" key="4">
    <source>
        <dbReference type="ARBA" id="ARBA00022737"/>
    </source>
</evidence>
<dbReference type="Pfam" id="PF00668">
    <property type="entry name" value="Condensation"/>
    <property type="match status" value="7"/>
</dbReference>
<feature type="domain" description="Carrier" evidence="6">
    <location>
        <begin position="5107"/>
        <end position="5182"/>
    </location>
</feature>
<dbReference type="InterPro" id="IPR020806">
    <property type="entry name" value="PKS_PP-bd"/>
</dbReference>
<keyword evidence="4" id="KW-0677">Repeat</keyword>
<dbReference type="Pfam" id="PF08242">
    <property type="entry name" value="Methyltransf_12"/>
    <property type="match status" value="1"/>
</dbReference>
<dbReference type="Gene3D" id="2.30.38.10">
    <property type="entry name" value="Luciferase, Domain 3"/>
    <property type="match status" value="2"/>
</dbReference>
<evidence type="ECO:0000259" key="6">
    <source>
        <dbReference type="PROSITE" id="PS50075"/>
    </source>
</evidence>
<dbReference type="SUPFAM" id="SSF56801">
    <property type="entry name" value="Acetyl-CoA synthetase-like"/>
    <property type="match status" value="7"/>
</dbReference>
<accession>A0ABW9HQD5</accession>
<protein>
    <submittedName>
        <fullName evidence="7">Non-ribosomal peptide synthase/polyketide synthase</fullName>
    </submittedName>
</protein>
<dbReference type="Gene3D" id="3.40.50.980">
    <property type="match status" value="4"/>
</dbReference>
<dbReference type="Proteomes" id="UP001631957">
    <property type="component" value="Unassembled WGS sequence"/>
</dbReference>
<evidence type="ECO:0000313" key="7">
    <source>
        <dbReference type="EMBL" id="MFM9610299.1"/>
    </source>
</evidence>
<feature type="domain" description="Carrier" evidence="6">
    <location>
        <begin position="1011"/>
        <end position="1086"/>
    </location>
</feature>
<organism evidence="7 8">
    <name type="scientific">Streptomyces niveiscabiei</name>
    <dbReference type="NCBI Taxonomy" id="164115"/>
    <lineage>
        <taxon>Bacteria</taxon>
        <taxon>Bacillati</taxon>
        <taxon>Actinomycetota</taxon>
        <taxon>Actinomycetes</taxon>
        <taxon>Kitasatosporales</taxon>
        <taxon>Streptomycetaceae</taxon>
        <taxon>Streptomyces</taxon>
    </lineage>
</organism>
<dbReference type="Gene3D" id="3.40.50.1820">
    <property type="entry name" value="alpha/beta hydrolase"/>
    <property type="match status" value="1"/>
</dbReference>
<keyword evidence="3" id="KW-0597">Phosphoprotein</keyword>
<evidence type="ECO:0000256" key="3">
    <source>
        <dbReference type="ARBA" id="ARBA00022553"/>
    </source>
</evidence>
<dbReference type="Pfam" id="PF00501">
    <property type="entry name" value="AMP-binding"/>
    <property type="match status" value="7"/>
</dbReference>
<dbReference type="InterPro" id="IPR010071">
    <property type="entry name" value="AA_adenyl_dom"/>
</dbReference>
<dbReference type="InterPro" id="IPR020802">
    <property type="entry name" value="TesA-like"/>
</dbReference>
<proteinExistence type="predicted"/>
<evidence type="ECO:0000256" key="5">
    <source>
        <dbReference type="SAM" id="MobiDB-lite"/>
    </source>
</evidence>
<feature type="domain" description="Carrier" evidence="6">
    <location>
        <begin position="2045"/>
        <end position="2120"/>
    </location>
</feature>
<dbReference type="SUPFAM" id="SSF53474">
    <property type="entry name" value="alpha/beta-Hydrolases"/>
    <property type="match status" value="1"/>
</dbReference>